<dbReference type="Gene3D" id="1.20.1720.10">
    <property type="entry name" value="Multidrug resistance protein D"/>
    <property type="match status" value="1"/>
</dbReference>
<dbReference type="EMBL" id="VSFG01000003">
    <property type="protein sequence ID" value="TYB45667.1"/>
    <property type="molecule type" value="Genomic_DNA"/>
</dbReference>
<reference evidence="11 12" key="1">
    <citation type="submission" date="2019-08" db="EMBL/GenBank/DDBJ databases">
        <title>Actinomadura sp. nov. CYP1-5 isolated from mountain soil.</title>
        <authorList>
            <person name="Songsumanus A."/>
            <person name="Kuncharoen N."/>
            <person name="Kudo T."/>
            <person name="Yuki M."/>
            <person name="Igarashi Y."/>
            <person name="Tanasupawat S."/>
        </authorList>
    </citation>
    <scope>NUCLEOTIDE SEQUENCE [LARGE SCALE GENOMIC DNA]</scope>
    <source>
        <strain evidence="11 12">JCM 14158</strain>
    </source>
</reference>
<feature type="transmembrane region" description="Helical" evidence="9">
    <location>
        <begin position="306"/>
        <end position="327"/>
    </location>
</feature>
<feature type="transmembrane region" description="Helical" evidence="9">
    <location>
        <begin position="78"/>
        <end position="97"/>
    </location>
</feature>
<evidence type="ECO:0000256" key="5">
    <source>
        <dbReference type="ARBA" id="ARBA00022692"/>
    </source>
</evidence>
<evidence type="ECO:0000256" key="6">
    <source>
        <dbReference type="ARBA" id="ARBA00022989"/>
    </source>
</evidence>
<feature type="transmembrane region" description="Helical" evidence="9">
    <location>
        <begin position="271"/>
        <end position="294"/>
    </location>
</feature>
<feature type="transmembrane region" description="Helical" evidence="9">
    <location>
        <begin position="136"/>
        <end position="160"/>
    </location>
</feature>
<keyword evidence="4" id="KW-1003">Cell membrane</keyword>
<evidence type="ECO:0000256" key="7">
    <source>
        <dbReference type="ARBA" id="ARBA00023136"/>
    </source>
</evidence>
<accession>A0A5D0NMH0</accession>
<dbReference type="InterPro" id="IPR004638">
    <property type="entry name" value="EmrB-like"/>
</dbReference>
<feature type="transmembrane region" description="Helical" evidence="9">
    <location>
        <begin position="12"/>
        <end position="36"/>
    </location>
</feature>
<proteinExistence type="inferred from homology"/>
<comment type="similarity">
    <text evidence="2">Belongs to the major facilitator superfamily. EmrB family.</text>
</comment>
<feature type="transmembrane region" description="Helical" evidence="9">
    <location>
        <begin position="197"/>
        <end position="217"/>
    </location>
</feature>
<evidence type="ECO:0000256" key="1">
    <source>
        <dbReference type="ARBA" id="ARBA00004651"/>
    </source>
</evidence>
<feature type="domain" description="Major facilitator superfamily (MFS) profile" evidence="10">
    <location>
        <begin position="12"/>
        <end position="517"/>
    </location>
</feature>
<dbReference type="InterPro" id="IPR036259">
    <property type="entry name" value="MFS_trans_sf"/>
</dbReference>
<evidence type="ECO:0000256" key="3">
    <source>
        <dbReference type="ARBA" id="ARBA00022448"/>
    </source>
</evidence>
<feature type="transmembrane region" description="Helical" evidence="9">
    <location>
        <begin position="494"/>
        <end position="512"/>
    </location>
</feature>
<comment type="subcellular location">
    <subcellularLocation>
        <location evidence="1">Cell membrane</location>
        <topology evidence="1">Multi-pass membrane protein</topology>
    </subcellularLocation>
</comment>
<evidence type="ECO:0000256" key="9">
    <source>
        <dbReference type="SAM" id="Phobius"/>
    </source>
</evidence>
<feature type="transmembrane region" description="Helical" evidence="9">
    <location>
        <begin position="103"/>
        <end position="124"/>
    </location>
</feature>
<evidence type="ECO:0000259" key="10">
    <source>
        <dbReference type="PROSITE" id="PS50850"/>
    </source>
</evidence>
<keyword evidence="3" id="KW-0813">Transport</keyword>
<evidence type="ECO:0000256" key="4">
    <source>
        <dbReference type="ARBA" id="ARBA00022475"/>
    </source>
</evidence>
<dbReference type="PANTHER" id="PTHR42718:SF9">
    <property type="entry name" value="MAJOR FACILITATOR SUPERFAMILY MULTIDRUG TRANSPORTER MFSC"/>
    <property type="match status" value="1"/>
</dbReference>
<dbReference type="Proteomes" id="UP000323380">
    <property type="component" value="Unassembled WGS sequence"/>
</dbReference>
<dbReference type="STRING" id="1220554.GCA_001552135_07188"/>
<keyword evidence="7 9" id="KW-0472">Membrane</keyword>
<feature type="transmembrane region" description="Helical" evidence="9">
    <location>
        <begin position="48"/>
        <end position="66"/>
    </location>
</feature>
<feature type="region of interest" description="Disordered" evidence="8">
    <location>
        <begin position="522"/>
        <end position="541"/>
    </location>
</feature>
<feature type="transmembrane region" description="Helical" evidence="9">
    <location>
        <begin position="365"/>
        <end position="387"/>
    </location>
</feature>
<keyword evidence="12" id="KW-1185">Reference proteome</keyword>
<feature type="transmembrane region" description="Helical" evidence="9">
    <location>
        <begin position="334"/>
        <end position="353"/>
    </location>
</feature>
<comment type="caution">
    <text evidence="11">The sequence shown here is derived from an EMBL/GenBank/DDBJ whole genome shotgun (WGS) entry which is preliminary data.</text>
</comment>
<feature type="transmembrane region" description="Helical" evidence="9">
    <location>
        <begin position="408"/>
        <end position="428"/>
    </location>
</feature>
<protein>
    <submittedName>
        <fullName evidence="11">DHA2 family efflux MFS transporter permease subunit</fullName>
    </submittedName>
</protein>
<dbReference type="AlphaFoldDB" id="A0A5D0NMH0"/>
<organism evidence="11 12">
    <name type="scientific">Actinomadura chibensis</name>
    <dbReference type="NCBI Taxonomy" id="392828"/>
    <lineage>
        <taxon>Bacteria</taxon>
        <taxon>Bacillati</taxon>
        <taxon>Actinomycetota</taxon>
        <taxon>Actinomycetes</taxon>
        <taxon>Streptosporangiales</taxon>
        <taxon>Thermomonosporaceae</taxon>
        <taxon>Actinomadura</taxon>
    </lineage>
</organism>
<dbReference type="NCBIfam" id="TIGR00711">
    <property type="entry name" value="efflux_EmrB"/>
    <property type="match status" value="1"/>
</dbReference>
<feature type="transmembrane region" description="Helical" evidence="9">
    <location>
        <begin position="229"/>
        <end position="250"/>
    </location>
</feature>
<dbReference type="InterPro" id="IPR020846">
    <property type="entry name" value="MFS_dom"/>
</dbReference>
<dbReference type="Pfam" id="PF07690">
    <property type="entry name" value="MFS_1"/>
    <property type="match status" value="1"/>
</dbReference>
<evidence type="ECO:0000256" key="8">
    <source>
        <dbReference type="SAM" id="MobiDB-lite"/>
    </source>
</evidence>
<feature type="transmembrane region" description="Helical" evidence="9">
    <location>
        <begin position="166"/>
        <end position="185"/>
    </location>
</feature>
<dbReference type="GO" id="GO:0005886">
    <property type="term" value="C:plasma membrane"/>
    <property type="evidence" value="ECO:0007669"/>
    <property type="project" value="UniProtKB-SubCell"/>
</dbReference>
<dbReference type="PRINTS" id="PR01036">
    <property type="entry name" value="TCRTETB"/>
</dbReference>
<evidence type="ECO:0000313" key="12">
    <source>
        <dbReference type="Proteomes" id="UP000323380"/>
    </source>
</evidence>
<dbReference type="GO" id="GO:0022857">
    <property type="term" value="F:transmembrane transporter activity"/>
    <property type="evidence" value="ECO:0007669"/>
    <property type="project" value="InterPro"/>
</dbReference>
<dbReference type="SUPFAM" id="SSF103473">
    <property type="entry name" value="MFS general substrate transporter"/>
    <property type="match status" value="1"/>
</dbReference>
<dbReference type="Gene3D" id="1.20.1250.20">
    <property type="entry name" value="MFS general substrate transporter like domains"/>
    <property type="match status" value="1"/>
</dbReference>
<dbReference type="RefSeq" id="WP_067902573.1">
    <property type="nucleotide sequence ID" value="NZ_VSFG01000003.1"/>
</dbReference>
<dbReference type="PROSITE" id="PS50850">
    <property type="entry name" value="MFS"/>
    <property type="match status" value="1"/>
</dbReference>
<keyword evidence="6 9" id="KW-1133">Transmembrane helix</keyword>
<dbReference type="InterPro" id="IPR011701">
    <property type="entry name" value="MFS"/>
</dbReference>
<keyword evidence="5 9" id="KW-0812">Transmembrane</keyword>
<dbReference type="CDD" id="cd17321">
    <property type="entry name" value="MFS_MMR_MDR_like"/>
    <property type="match status" value="1"/>
</dbReference>
<sequence>MTSTELKHPGVVLTTLSLGMLVVSLDATIVNVALPSLAAGLNGDMDNVLWVVNGYVLVNAALLVTGGRLGDVLGARRMFLVGLVGFLVASGLCGVSENVTQLVLARFLQGVTGALLVPQVMTLISDIFPAERRGAAMGVMTGTIGISAMSGPVLGGLILNDWSWRWIFYINVPVCTAAIVLTLLFVPDARPANRHRFDLIGVLLVTAGLGAITYGLIEGQRYDWGQVTGVITIPGIIVVGALILVAFVWWERRYPEPLLPLNLFRYRAFTIATLLNSVMYLTMYGVTLLVTLHLQSVSGHSALRTGLTYVPMALAMGIFAAVAGRLTDRTGARYLIFGGLLVLAAGFGAMAVVESATSTSTDFLLPLLVVGVGVAFVMAPATTEAMIDLPERLVAAASGVFNSSRQMMGALSIAVVGAALSTGLAHQITGEAERVARQLPPEKRGPFVSQLSEAVGEGGFASGQQAGPGGDAGLVQRLTHDAYSAAFAAAERPTLYMLIILLLVVAPTFLLLPKRARAAKAAKSAEAAEAMPPRQQQDPVG</sequence>
<name>A0A5D0NMH0_9ACTN</name>
<dbReference type="PANTHER" id="PTHR42718">
    <property type="entry name" value="MAJOR FACILITATOR SUPERFAMILY MULTIDRUG TRANSPORTER MFSC"/>
    <property type="match status" value="1"/>
</dbReference>
<evidence type="ECO:0000313" key="11">
    <source>
        <dbReference type="EMBL" id="TYB45667.1"/>
    </source>
</evidence>
<gene>
    <name evidence="11" type="ORF">FXF69_19840</name>
</gene>
<evidence type="ECO:0000256" key="2">
    <source>
        <dbReference type="ARBA" id="ARBA00008537"/>
    </source>
</evidence>